<comment type="caution">
    <text evidence="1">The sequence shown here is derived from an EMBL/GenBank/DDBJ whole genome shotgun (WGS) entry which is preliminary data.</text>
</comment>
<accession>A0A0F9IL09</accession>
<organism evidence="1">
    <name type="scientific">marine sediment metagenome</name>
    <dbReference type="NCBI Taxonomy" id="412755"/>
    <lineage>
        <taxon>unclassified sequences</taxon>
        <taxon>metagenomes</taxon>
        <taxon>ecological metagenomes</taxon>
    </lineage>
</organism>
<proteinExistence type="predicted"/>
<sequence>MGSKKERDEIRFVKCPECNYEQADMGRGVQCEECGYGPMPTEGDEHGD</sequence>
<dbReference type="AlphaFoldDB" id="A0A0F9IL09"/>
<name>A0A0F9IL09_9ZZZZ</name>
<dbReference type="EMBL" id="LAZR01020713">
    <property type="protein sequence ID" value="KKL87897.1"/>
    <property type="molecule type" value="Genomic_DNA"/>
</dbReference>
<protein>
    <submittedName>
        <fullName evidence="1">Uncharacterized protein</fullName>
    </submittedName>
</protein>
<reference evidence="1" key="1">
    <citation type="journal article" date="2015" name="Nature">
        <title>Complex archaea that bridge the gap between prokaryotes and eukaryotes.</title>
        <authorList>
            <person name="Spang A."/>
            <person name="Saw J.H."/>
            <person name="Jorgensen S.L."/>
            <person name="Zaremba-Niedzwiedzka K."/>
            <person name="Martijn J."/>
            <person name="Lind A.E."/>
            <person name="van Eijk R."/>
            <person name="Schleper C."/>
            <person name="Guy L."/>
            <person name="Ettema T.J."/>
        </authorList>
    </citation>
    <scope>NUCLEOTIDE SEQUENCE</scope>
</reference>
<evidence type="ECO:0000313" key="1">
    <source>
        <dbReference type="EMBL" id="KKL87897.1"/>
    </source>
</evidence>
<gene>
    <name evidence="1" type="ORF">LCGC14_1930120</name>
</gene>